<dbReference type="InterPro" id="IPR011333">
    <property type="entry name" value="SKP1/BTB/POZ_sf"/>
</dbReference>
<evidence type="ECO:0000313" key="2">
    <source>
        <dbReference type="Proteomes" id="UP000265000"/>
    </source>
</evidence>
<sequence length="247" mass="27174">MSRDPNLLTPAEMSSTHVAEKVIKSSAFSSGANNKLKWLVISSYSWSFLQAGACVALSGERSVVLKKVMQRDLRLDEASDLLPDDKLTLLCGKGLIRFVVRVVHCVFICDLAEEIRALYEFTKFKDCTLHVAVRHKEQFLLIRGGFVTSGKSHLNFEFGNAWRIRDAAPDLFKEMTDFMYKGKALNLDKMADDLPAAGDKVDKVSLSVMCEDAASAGSSVENAPKTPTVNFISLHPTDPCLVAEALA</sequence>
<protein>
    <submittedName>
        <fullName evidence="1">Speckle type BTB/POZ protein</fullName>
    </submittedName>
</protein>
<dbReference type="Proteomes" id="UP000265000">
    <property type="component" value="Unplaced"/>
</dbReference>
<reference evidence="1" key="1">
    <citation type="submission" date="2025-08" db="UniProtKB">
        <authorList>
            <consortium name="Ensembl"/>
        </authorList>
    </citation>
    <scope>IDENTIFICATION</scope>
</reference>
<evidence type="ECO:0000313" key="1">
    <source>
        <dbReference type="Ensembl" id="ENSFHEP00000021244.1"/>
    </source>
</evidence>
<dbReference type="Ensembl" id="ENSFHET00000016017.1">
    <property type="protein sequence ID" value="ENSFHEP00000021244.1"/>
    <property type="gene ID" value="ENSFHEG00000023327.1"/>
</dbReference>
<organism evidence="1 2">
    <name type="scientific">Fundulus heteroclitus</name>
    <name type="common">Killifish</name>
    <name type="synonym">Mummichog</name>
    <dbReference type="NCBI Taxonomy" id="8078"/>
    <lineage>
        <taxon>Eukaryota</taxon>
        <taxon>Metazoa</taxon>
        <taxon>Chordata</taxon>
        <taxon>Craniata</taxon>
        <taxon>Vertebrata</taxon>
        <taxon>Euteleostomi</taxon>
        <taxon>Actinopterygii</taxon>
        <taxon>Neopterygii</taxon>
        <taxon>Teleostei</taxon>
        <taxon>Neoteleostei</taxon>
        <taxon>Acanthomorphata</taxon>
        <taxon>Ovalentaria</taxon>
        <taxon>Atherinomorphae</taxon>
        <taxon>Cyprinodontiformes</taxon>
        <taxon>Fundulidae</taxon>
        <taxon>Fundulus</taxon>
    </lineage>
</organism>
<dbReference type="GeneTree" id="ENSGT00940000154376"/>
<proteinExistence type="predicted"/>
<dbReference type="STRING" id="8078.ENSFHEP00000021244"/>
<keyword evidence="2" id="KW-1185">Reference proteome</keyword>
<accession>A0A3Q2Q583</accession>
<reference evidence="1" key="2">
    <citation type="submission" date="2025-09" db="UniProtKB">
        <authorList>
            <consortium name="Ensembl"/>
        </authorList>
    </citation>
    <scope>IDENTIFICATION</scope>
</reference>
<dbReference type="Gene3D" id="3.30.710.10">
    <property type="entry name" value="Potassium Channel Kv1.1, Chain A"/>
    <property type="match status" value="1"/>
</dbReference>
<dbReference type="AlphaFoldDB" id="A0A3Q2Q583"/>
<name>A0A3Q2Q583_FUNHE</name>